<name>A0A7K0DHR7_9NOCA</name>
<protein>
    <recommendedName>
        <fullName evidence="4">DUF5642 domain-containing protein</fullName>
    </recommendedName>
</protein>
<feature type="signal peptide" evidence="1">
    <location>
        <begin position="1"/>
        <end position="31"/>
    </location>
</feature>
<accession>A0A7K0DHR7</accession>
<reference evidence="2 3" key="1">
    <citation type="submission" date="2019-10" db="EMBL/GenBank/DDBJ databases">
        <title>Nocardia macrotermitis sp. nov. and Nocardia aurantia sp. nov., isolated from the gut of fungus growing-termite Macrotermes natalensis.</title>
        <authorList>
            <person name="Benndorf R."/>
            <person name="Schwitalla J."/>
            <person name="Martin K."/>
            <person name="De Beer W."/>
            <person name="Kaster A.-K."/>
            <person name="Vollmers J."/>
            <person name="Poulsen M."/>
            <person name="Beemelmanns C."/>
        </authorList>
    </citation>
    <scope>NUCLEOTIDE SEQUENCE [LARGE SCALE GENOMIC DNA]</scope>
    <source>
        <strain evidence="2 3">RB56</strain>
    </source>
</reference>
<keyword evidence="1" id="KW-0732">Signal</keyword>
<dbReference type="AlphaFoldDB" id="A0A7K0DHR7"/>
<evidence type="ECO:0000313" key="2">
    <source>
        <dbReference type="EMBL" id="MQY25239.1"/>
    </source>
</evidence>
<comment type="caution">
    <text evidence="2">The sequence shown here is derived from an EMBL/GenBank/DDBJ whole genome shotgun (WGS) entry which is preliminary data.</text>
</comment>
<organism evidence="2 3">
    <name type="scientific">Nocardia aurantia</name>
    <dbReference type="NCBI Taxonomy" id="2585199"/>
    <lineage>
        <taxon>Bacteria</taxon>
        <taxon>Bacillati</taxon>
        <taxon>Actinomycetota</taxon>
        <taxon>Actinomycetes</taxon>
        <taxon>Mycobacteriales</taxon>
        <taxon>Nocardiaceae</taxon>
        <taxon>Nocardia</taxon>
    </lineage>
</organism>
<sequence>MVPEVASRRWGRVSGALMLGALLSACGSTVAGQPGPIRSATSVRHVAGELAAMLPGPAAFPPGYTIVVLSQDQARGALDDLRGVPAGTPVEPESCGVPAAASDPGGTAVEVGSDDEARATVTVELVRTGEPLALLRERVGRCALVRVRQGPLTSTVVTTIEALGGVAADSAFAVRRTVSGTAGGPGLMRSMHTRLAQVGDVRINATTLTFGDDRADTAALDRVFRAAVDGVRQG</sequence>
<keyword evidence="3" id="KW-1185">Reference proteome</keyword>
<gene>
    <name evidence="2" type="ORF">NRB56_07950</name>
</gene>
<dbReference type="Proteomes" id="UP000431401">
    <property type="component" value="Unassembled WGS sequence"/>
</dbReference>
<proteinExistence type="predicted"/>
<feature type="chain" id="PRO_5039160332" description="DUF5642 domain-containing protein" evidence="1">
    <location>
        <begin position="32"/>
        <end position="234"/>
    </location>
</feature>
<evidence type="ECO:0000313" key="3">
    <source>
        <dbReference type="Proteomes" id="UP000431401"/>
    </source>
</evidence>
<evidence type="ECO:0008006" key="4">
    <source>
        <dbReference type="Google" id="ProtNLM"/>
    </source>
</evidence>
<evidence type="ECO:0000256" key="1">
    <source>
        <dbReference type="SAM" id="SignalP"/>
    </source>
</evidence>
<dbReference type="EMBL" id="WEGI01000002">
    <property type="protein sequence ID" value="MQY25239.1"/>
    <property type="molecule type" value="Genomic_DNA"/>
</dbReference>